<dbReference type="Proteomes" id="UP001141806">
    <property type="component" value="Unassembled WGS sequence"/>
</dbReference>
<sequence length="183" mass="21652">MPRRLCPFNRDNRWRYFFFPSLFLLNLRFRHREDKLFIVAAKLSPAEESLLDLILGFDGLGFHVILIVVQWIARAPLFRDLPQECNYSNSDGTFLQHQFMVSVHLRHFLNLAHFFSSYPFMLTFLYRFPGTASVAYRAFPSPRSFVSQRTPLVSSVSFSGTSYHQIFPRRTKTRQGMEEPKWF</sequence>
<accession>A0A9Q0QYW7</accession>
<organism evidence="1 2">
    <name type="scientific">Protea cynaroides</name>
    <dbReference type="NCBI Taxonomy" id="273540"/>
    <lineage>
        <taxon>Eukaryota</taxon>
        <taxon>Viridiplantae</taxon>
        <taxon>Streptophyta</taxon>
        <taxon>Embryophyta</taxon>
        <taxon>Tracheophyta</taxon>
        <taxon>Spermatophyta</taxon>
        <taxon>Magnoliopsida</taxon>
        <taxon>Proteales</taxon>
        <taxon>Proteaceae</taxon>
        <taxon>Protea</taxon>
    </lineage>
</organism>
<dbReference type="EMBL" id="JAMYWD010000003">
    <property type="protein sequence ID" value="KAJ4977158.1"/>
    <property type="molecule type" value="Genomic_DNA"/>
</dbReference>
<gene>
    <name evidence="1" type="ORF">NE237_002264</name>
</gene>
<evidence type="ECO:0000313" key="2">
    <source>
        <dbReference type="Proteomes" id="UP001141806"/>
    </source>
</evidence>
<comment type="caution">
    <text evidence="1">The sequence shown here is derived from an EMBL/GenBank/DDBJ whole genome shotgun (WGS) entry which is preliminary data.</text>
</comment>
<proteinExistence type="predicted"/>
<protein>
    <submittedName>
        <fullName evidence="1">Uncharacterized protein</fullName>
    </submittedName>
</protein>
<reference evidence="1" key="1">
    <citation type="journal article" date="2023" name="Plant J.">
        <title>The genome of the king protea, Protea cynaroides.</title>
        <authorList>
            <person name="Chang J."/>
            <person name="Duong T.A."/>
            <person name="Schoeman C."/>
            <person name="Ma X."/>
            <person name="Roodt D."/>
            <person name="Barker N."/>
            <person name="Li Z."/>
            <person name="Van de Peer Y."/>
            <person name="Mizrachi E."/>
        </authorList>
    </citation>
    <scope>NUCLEOTIDE SEQUENCE</scope>
    <source>
        <tissue evidence="1">Young leaves</tissue>
    </source>
</reference>
<name>A0A9Q0QYW7_9MAGN</name>
<keyword evidence="2" id="KW-1185">Reference proteome</keyword>
<dbReference type="AlphaFoldDB" id="A0A9Q0QYW7"/>
<evidence type="ECO:0000313" key="1">
    <source>
        <dbReference type="EMBL" id="KAJ4977158.1"/>
    </source>
</evidence>